<feature type="compositionally biased region" description="Low complexity" evidence="1">
    <location>
        <begin position="68"/>
        <end position="83"/>
    </location>
</feature>
<feature type="region of interest" description="Disordered" evidence="1">
    <location>
        <begin position="157"/>
        <end position="237"/>
    </location>
</feature>
<keyword evidence="3" id="KW-1185">Reference proteome</keyword>
<dbReference type="Proteomes" id="UP001059597">
    <property type="component" value="Chromosome"/>
</dbReference>
<organism evidence="2 3">
    <name type="scientific">Streptomyces nigrescens</name>
    <dbReference type="NCBI Taxonomy" id="1920"/>
    <lineage>
        <taxon>Bacteria</taxon>
        <taxon>Bacillati</taxon>
        <taxon>Actinomycetota</taxon>
        <taxon>Actinomycetes</taxon>
        <taxon>Kitasatosporales</taxon>
        <taxon>Streptomycetaceae</taxon>
        <taxon>Streptomyces</taxon>
    </lineage>
</organism>
<reference evidence="2" key="1">
    <citation type="submission" date="2022-06" db="EMBL/GenBank/DDBJ databases">
        <title>Complete genome sequence of Streptomyces nigrescens HEK616.</title>
        <authorList>
            <person name="Asamizu S."/>
            <person name="Onaka H."/>
        </authorList>
    </citation>
    <scope>NUCLEOTIDE SEQUENCE</scope>
    <source>
        <strain evidence="2">HEK616</strain>
    </source>
</reference>
<evidence type="ECO:0000256" key="1">
    <source>
        <dbReference type="SAM" id="MobiDB-lite"/>
    </source>
</evidence>
<sequence length="237" mass="22884">MEIERGAEVGGPVERGGDPDVQQPGTAGERLRREGLVEPLGGGRGQGDRGLEAQHPGPGVQRGPEIGAGEAAQRDPGAAAGAGAERALAELGGEAGEPDGLVGLGVHEGQSGGAEPQFAAGLAAAVGDRTSREAQAQRAAAVVCGVRAECPLGAEGLGDHTAGGEPGEQGGRDTEAGGAPFDGNLGAAGGLPGGGPDAGRGRGARRGSGADECGGRERESGGGGETASVHAGPRYVM</sequence>
<accession>A0ABM7ZSW5</accession>
<evidence type="ECO:0000313" key="3">
    <source>
        <dbReference type="Proteomes" id="UP001059597"/>
    </source>
</evidence>
<feature type="region of interest" description="Disordered" evidence="1">
    <location>
        <begin position="1"/>
        <end position="83"/>
    </location>
</feature>
<feature type="compositionally biased region" description="Gly residues" evidence="1">
    <location>
        <begin position="186"/>
        <end position="198"/>
    </location>
</feature>
<gene>
    <name evidence="2" type="ORF">HEK616_29580</name>
</gene>
<evidence type="ECO:0000313" key="2">
    <source>
        <dbReference type="EMBL" id="BDM69471.1"/>
    </source>
</evidence>
<dbReference type="EMBL" id="AP026073">
    <property type="protein sequence ID" value="BDM69471.1"/>
    <property type="molecule type" value="Genomic_DNA"/>
</dbReference>
<proteinExistence type="predicted"/>
<protein>
    <submittedName>
        <fullName evidence="2">Uncharacterized protein</fullName>
    </submittedName>
</protein>
<name>A0ABM7ZSW5_STRNI</name>